<accession>A0A0H4TGT6</accession>
<evidence type="ECO:0000313" key="7">
    <source>
        <dbReference type="Proteomes" id="UP000204421"/>
    </source>
</evidence>
<keyword evidence="3" id="KW-0378">Hydrolase</keyword>
<evidence type="ECO:0000256" key="4">
    <source>
        <dbReference type="ARBA" id="ARBA00022833"/>
    </source>
</evidence>
<reference evidence="6 7" key="1">
    <citation type="submission" date="2015-06" db="EMBL/GenBank/DDBJ databases">
        <authorList>
            <person name="Akther S."/>
            <person name="Anaya M."/>
            <person name="Carvajal B."/>
            <person name="Chen Y."/>
            <person name="Estrada B."/>
            <person name="Gedeon F."/>
            <person name="Golebiewska U.P."/>
            <person name="Gu W."/>
            <person name="Hernandez A."/>
            <person name="Islam T."/>
            <person name="Jin Y."/>
            <person name="Jung S.M.I.N."/>
            <person name="Nieves W."/>
            <person name="Patel N."/>
            <person name="Qu S."/>
            <person name="Sookdeo T."/>
            <person name="Tobar N."/>
            <person name="Victor W."/>
            <person name="Serrano M.G."/>
            <person name="Buck G."/>
            <person name="Lee V."/>
            <person name="Wang Y."/>
            <person name="Carvalho R."/>
            <person name="Voegtly L."/>
            <person name="Shi R."/>
            <person name="Duckworth R."/>
            <person name="Johnson A."/>
            <person name="Loviza R."/>
            <person name="Walstead R."/>
            <person name="Shah Z."/>
            <person name="Kiflezghi M."/>
            <person name="Wade K."/>
            <person name="Delesalle V.A."/>
            <person name="Bradley K.W."/>
            <person name="Asai D.J."/>
            <person name="Bowman C.A."/>
            <person name="Russell D.A."/>
            <person name="Pope W.H."/>
            <person name="Jacobs-Sera D."/>
            <person name="Hendrix R.W."/>
            <person name="Hatfull G.F."/>
        </authorList>
    </citation>
    <scope>NUCLEOTIDE SEQUENCE [LARGE SCALE GENOMIC DNA]</scope>
</reference>
<dbReference type="InterPro" id="IPR016193">
    <property type="entry name" value="Cytidine_deaminase-like"/>
</dbReference>
<dbReference type="EMBL" id="KT184694">
    <property type="protein sequence ID" value="AKQ07600.1"/>
    <property type="molecule type" value="Genomic_DNA"/>
</dbReference>
<dbReference type="GO" id="GO:0004132">
    <property type="term" value="F:dCMP deaminase activity"/>
    <property type="evidence" value="ECO:0007669"/>
    <property type="project" value="TreeGrafter"/>
</dbReference>
<dbReference type="GeneID" id="26630636"/>
<dbReference type="Gene3D" id="3.40.140.10">
    <property type="entry name" value="Cytidine Deaminase, domain 2"/>
    <property type="match status" value="1"/>
</dbReference>
<dbReference type="PANTHER" id="PTHR11086:SF18">
    <property type="entry name" value="DEOXYCYTIDYLATE DEAMINASE"/>
    <property type="match status" value="1"/>
</dbReference>
<gene>
    <name evidence="6" type="ORF">SEA_SMEADLEY_32</name>
</gene>
<comment type="similarity">
    <text evidence="1">Belongs to the cytidine and deoxycytidylate deaminase family.</text>
</comment>
<dbReference type="Pfam" id="PF00383">
    <property type="entry name" value="dCMP_cyt_deam_1"/>
    <property type="match status" value="1"/>
</dbReference>
<dbReference type="PANTHER" id="PTHR11086">
    <property type="entry name" value="DEOXYCYTIDYLATE DEAMINASE-RELATED"/>
    <property type="match status" value="1"/>
</dbReference>
<evidence type="ECO:0000256" key="2">
    <source>
        <dbReference type="ARBA" id="ARBA00022723"/>
    </source>
</evidence>
<dbReference type="InterPro" id="IPR002125">
    <property type="entry name" value="CMP_dCMP_dom"/>
</dbReference>
<keyword evidence="2" id="KW-0479">Metal-binding</keyword>
<dbReference type="InterPro" id="IPR016192">
    <property type="entry name" value="APOBEC/CMP_deaminase_Zn-bd"/>
</dbReference>
<evidence type="ECO:0000259" key="5">
    <source>
        <dbReference type="PROSITE" id="PS51747"/>
    </source>
</evidence>
<sequence length="202" mass="21639">MSRPTWDEYFLGIATAAAERSDCERSKVGAVVVKDRRVRATGYNGAPAGDSGCGTCPRRLANAIPGVSDYNSGETRCVAVHAEANALLYCDREDLLGATLYITREPCYACSNLIRAAGVARVVTPEAVVQVDDSAEAEAVSKRPVSGYGDLSGLFDLLMEPVYNDHILQELPKPGTFGDLRNRSDGSDCVWCTKPPGADCRC</sequence>
<dbReference type="RefSeq" id="YP_009204122.1">
    <property type="nucleotide sequence ID" value="NC_028860.1"/>
</dbReference>
<organism evidence="6 7">
    <name type="scientific">Mycobacterium phage Smeadley</name>
    <dbReference type="NCBI Taxonomy" id="1673873"/>
    <lineage>
        <taxon>Viruses</taxon>
        <taxon>Duplodnaviria</taxon>
        <taxon>Heunggongvirae</taxon>
        <taxon>Uroviricota</taxon>
        <taxon>Caudoviricetes</taxon>
        <taxon>Fromanvirus</taxon>
        <taxon>Fromanvirus astro</taxon>
    </lineage>
</organism>
<proteinExistence type="inferred from homology"/>
<feature type="domain" description="CMP/dCMP-type deaminase" evidence="5">
    <location>
        <begin position="5"/>
        <end position="141"/>
    </location>
</feature>
<evidence type="ECO:0000313" key="6">
    <source>
        <dbReference type="EMBL" id="AKQ07600.1"/>
    </source>
</evidence>
<protein>
    <submittedName>
        <fullName evidence="6">Cytidine deaminase</fullName>
    </submittedName>
</protein>
<dbReference type="KEGG" id="vg:26630636"/>
<evidence type="ECO:0000256" key="1">
    <source>
        <dbReference type="ARBA" id="ARBA00006576"/>
    </source>
</evidence>
<dbReference type="OrthoDB" id="10605at10239"/>
<dbReference type="PROSITE" id="PS00903">
    <property type="entry name" value="CYT_DCMP_DEAMINASES_1"/>
    <property type="match status" value="1"/>
</dbReference>
<dbReference type="InterPro" id="IPR015517">
    <property type="entry name" value="dCMP_deaminase-rel"/>
</dbReference>
<keyword evidence="4" id="KW-0862">Zinc</keyword>
<name>A0A0H4TGT6_9CAUD</name>
<dbReference type="PROSITE" id="PS51747">
    <property type="entry name" value="CYT_DCMP_DEAMINASES_2"/>
    <property type="match status" value="1"/>
</dbReference>
<evidence type="ECO:0000256" key="3">
    <source>
        <dbReference type="ARBA" id="ARBA00022801"/>
    </source>
</evidence>
<dbReference type="GO" id="GO:0008270">
    <property type="term" value="F:zinc ion binding"/>
    <property type="evidence" value="ECO:0007669"/>
    <property type="project" value="InterPro"/>
</dbReference>
<dbReference type="SUPFAM" id="SSF53927">
    <property type="entry name" value="Cytidine deaminase-like"/>
    <property type="match status" value="1"/>
</dbReference>
<dbReference type="Proteomes" id="UP000204421">
    <property type="component" value="Segment"/>
</dbReference>